<dbReference type="SUPFAM" id="SSF53448">
    <property type="entry name" value="Nucleotide-diphospho-sugar transferases"/>
    <property type="match status" value="1"/>
</dbReference>
<comment type="caution">
    <text evidence="2">The sequence shown here is derived from an EMBL/GenBank/DDBJ whole genome shotgun (WGS) entry which is preliminary data.</text>
</comment>
<protein>
    <recommendedName>
        <fullName evidence="1">Glycosyltransferase 2-like domain-containing protein</fullName>
    </recommendedName>
</protein>
<dbReference type="EMBL" id="NCXK01000013">
    <property type="protein sequence ID" value="PAK77720.1"/>
    <property type="molecule type" value="Genomic_DNA"/>
</dbReference>
<accession>A0A269XWX3</accession>
<feature type="domain" description="Glycosyltransferase 2-like" evidence="1">
    <location>
        <begin position="21"/>
        <end position="141"/>
    </location>
</feature>
<dbReference type="Pfam" id="PF13692">
    <property type="entry name" value="Glyco_trans_1_4"/>
    <property type="match status" value="1"/>
</dbReference>
<dbReference type="InterPro" id="IPR001173">
    <property type="entry name" value="Glyco_trans_2-like"/>
</dbReference>
<dbReference type="PANTHER" id="PTHR12526">
    <property type="entry name" value="GLYCOSYLTRANSFERASE"/>
    <property type="match status" value="1"/>
</dbReference>
<evidence type="ECO:0000313" key="3">
    <source>
        <dbReference type="Proteomes" id="UP000216151"/>
    </source>
</evidence>
<dbReference type="InterPro" id="IPR029044">
    <property type="entry name" value="Nucleotide-diphossugar_trans"/>
</dbReference>
<evidence type="ECO:0000313" key="2">
    <source>
        <dbReference type="EMBL" id="PAK77720.1"/>
    </source>
</evidence>
<keyword evidence="3" id="KW-1185">Reference proteome</keyword>
<dbReference type="CDD" id="cd00761">
    <property type="entry name" value="Glyco_tranf_GTA_type"/>
    <property type="match status" value="1"/>
</dbReference>
<dbReference type="Pfam" id="PF00535">
    <property type="entry name" value="Glycos_transf_2"/>
    <property type="match status" value="1"/>
</dbReference>
<organism evidence="2 3">
    <name type="scientific">Acetobacter fabarum</name>
    <dbReference type="NCBI Taxonomy" id="483199"/>
    <lineage>
        <taxon>Bacteria</taxon>
        <taxon>Pseudomonadati</taxon>
        <taxon>Pseudomonadota</taxon>
        <taxon>Alphaproteobacteria</taxon>
        <taxon>Acetobacterales</taxon>
        <taxon>Acetobacteraceae</taxon>
        <taxon>Acetobacter</taxon>
    </lineage>
</organism>
<proteinExistence type="predicted"/>
<dbReference type="SUPFAM" id="SSF53756">
    <property type="entry name" value="UDP-Glycosyltransferase/glycogen phosphorylase"/>
    <property type="match status" value="1"/>
</dbReference>
<dbReference type="Gene3D" id="3.40.50.2000">
    <property type="entry name" value="Glycogen Phosphorylase B"/>
    <property type="match status" value="1"/>
</dbReference>
<evidence type="ECO:0000259" key="1">
    <source>
        <dbReference type="Pfam" id="PF00535"/>
    </source>
</evidence>
<sequence length="717" mass="79771">MGSLGMVSMIQEKNISKPDISIVLNIHKEANFLARTLINLESCVRHAQLSGLSCELIAVFDSSDKETETVFHNNSLHDLCPVTCLHVTHRSLGLSRNSGIEAASGTCVLLHDADDLISFNALAALYADVMQGGKLAVRVCQYLFSFGTQNHIIEYPDSDATSPLPFVGTHPYLSCIMFQRSLYDNVQFVDHSLSSGLAYEDWHFNATALALGCTIRPTPDTIFFYRRRASSLSVQAASSSPGQIAPCILFEPPNFLRVSKDKYPLWKTQGKELLKTFGFKRIGALSDPVFWGLLCAANKIEPLIDPYVLTDNAFISSLDAMNPAIGVAYYEACEIIQDRTFTDVLLLPFLSVGGAEKYIFEIIKTLEALNPQTRTLIITGEKPSTLTDLERLPKHITIVDMPALAPNLNGHERNLIVLKLIQNCADGARIHIKPSPFAYGFTQMFLKIFKNNKKIFYRFSDEKSGSDYFPIYRNFFTTAVPLLDDVDFLLSDNKNIINNDFYYVGTKHQKWKLLYARQPSHTSPQAIQASNSQPQTRILWASRLDAEKKPELLVPISKLLHALYPQAQIDVYGINVLGHFDTQVFEALPNISYKGPFSDFIKVASQGYACFLYTSGFDGLPNVLLEAMSVGLPIVAPAVGGIDEVIENDVTGKLIPSTTLTDEDLITAYAHALNELLRNPEQRVQLALNALNKLERQHGPEQYTRNIEALFGESPQG</sequence>
<name>A0A269XWX3_9PROT</name>
<dbReference type="Proteomes" id="UP000216151">
    <property type="component" value="Unassembled WGS sequence"/>
</dbReference>
<reference evidence="2 3" key="1">
    <citation type="submission" date="2017-04" db="EMBL/GenBank/DDBJ databases">
        <title>Kefir bacterial isolates.</title>
        <authorList>
            <person name="Kim Y."/>
            <person name="Blasche S."/>
            <person name="Patil K.R."/>
        </authorList>
    </citation>
    <scope>NUCLEOTIDE SEQUENCE [LARGE SCALE GENOMIC DNA]</scope>
    <source>
        <strain evidence="2 3">KR</strain>
    </source>
</reference>
<dbReference type="PANTHER" id="PTHR12526:SF637">
    <property type="entry name" value="GLYCOSYLTRANSFERASE EPSF-RELATED"/>
    <property type="match status" value="1"/>
</dbReference>
<dbReference type="AlphaFoldDB" id="A0A269XWX3"/>
<dbReference type="OrthoDB" id="9790710at2"/>
<dbReference type="CDD" id="cd03801">
    <property type="entry name" value="GT4_PimA-like"/>
    <property type="match status" value="1"/>
</dbReference>
<dbReference type="Gene3D" id="3.90.550.10">
    <property type="entry name" value="Spore Coat Polysaccharide Biosynthesis Protein SpsA, Chain A"/>
    <property type="match status" value="1"/>
</dbReference>
<gene>
    <name evidence="2" type="ORF">B8X00_09730</name>
</gene>